<keyword evidence="2" id="KW-0813">Transport</keyword>
<dbReference type="InterPro" id="IPR013563">
    <property type="entry name" value="Oligopep_ABC_C"/>
</dbReference>
<evidence type="ECO:0000256" key="2">
    <source>
        <dbReference type="ARBA" id="ARBA00022448"/>
    </source>
</evidence>
<dbReference type="SMART" id="SM00382">
    <property type="entry name" value="AAA"/>
    <property type="match status" value="2"/>
</dbReference>
<dbReference type="Pfam" id="PF08352">
    <property type="entry name" value="oligo_HPY"/>
    <property type="match status" value="1"/>
</dbReference>
<accession>A0A3D9IRG9</accession>
<dbReference type="GO" id="GO:0055085">
    <property type="term" value="P:transmembrane transport"/>
    <property type="evidence" value="ECO:0007669"/>
    <property type="project" value="UniProtKB-ARBA"/>
</dbReference>
<dbReference type="InterPro" id="IPR003439">
    <property type="entry name" value="ABC_transporter-like_ATP-bd"/>
</dbReference>
<dbReference type="Proteomes" id="UP000256977">
    <property type="component" value="Unassembled WGS sequence"/>
</dbReference>
<dbReference type="AlphaFoldDB" id="A0A3D9IRG9"/>
<comment type="caution">
    <text evidence="6">The sequence shown here is derived from an EMBL/GenBank/DDBJ whole genome shotgun (WGS) entry which is preliminary data.</text>
</comment>
<dbReference type="Gene3D" id="3.40.50.300">
    <property type="entry name" value="P-loop containing nucleotide triphosphate hydrolases"/>
    <property type="match status" value="2"/>
</dbReference>
<keyword evidence="4 6" id="KW-0067">ATP-binding</keyword>
<protein>
    <submittedName>
        <fullName evidence="6">Peptide/nickel transport system ATP-binding protein</fullName>
    </submittedName>
</protein>
<feature type="domain" description="ABC transporter" evidence="5">
    <location>
        <begin position="287"/>
        <end position="526"/>
    </location>
</feature>
<dbReference type="InterPro" id="IPR050319">
    <property type="entry name" value="ABC_transp_ATP-bind"/>
</dbReference>
<dbReference type="PANTHER" id="PTHR43776">
    <property type="entry name" value="TRANSPORT ATP-BINDING PROTEIN"/>
    <property type="match status" value="1"/>
</dbReference>
<dbReference type="PROSITE" id="PS50893">
    <property type="entry name" value="ABC_TRANSPORTER_2"/>
    <property type="match status" value="2"/>
</dbReference>
<dbReference type="GO" id="GO:0016887">
    <property type="term" value="F:ATP hydrolysis activity"/>
    <property type="evidence" value="ECO:0007669"/>
    <property type="project" value="InterPro"/>
</dbReference>
<evidence type="ECO:0000259" key="5">
    <source>
        <dbReference type="PROSITE" id="PS50893"/>
    </source>
</evidence>
<dbReference type="InterPro" id="IPR003593">
    <property type="entry name" value="AAA+_ATPase"/>
</dbReference>
<dbReference type="RefSeq" id="WP_116063369.1">
    <property type="nucleotide sequence ID" value="NZ_QRDZ01000023.1"/>
</dbReference>
<dbReference type="OrthoDB" id="9802264at2"/>
<name>A0A3D9IRG9_9BACL</name>
<dbReference type="GO" id="GO:0005524">
    <property type="term" value="F:ATP binding"/>
    <property type="evidence" value="ECO:0007669"/>
    <property type="project" value="UniProtKB-KW"/>
</dbReference>
<dbReference type="Pfam" id="PF00005">
    <property type="entry name" value="ABC_tran"/>
    <property type="match status" value="2"/>
</dbReference>
<gene>
    <name evidence="6" type="ORF">DFP98_12352</name>
</gene>
<keyword evidence="7" id="KW-1185">Reference proteome</keyword>
<reference evidence="6 7" key="1">
    <citation type="submission" date="2018-07" db="EMBL/GenBank/DDBJ databases">
        <title>Genomic Encyclopedia of Type Strains, Phase III (KMG-III): the genomes of soil and plant-associated and newly described type strains.</title>
        <authorList>
            <person name="Whitman W."/>
        </authorList>
    </citation>
    <scope>NUCLEOTIDE SEQUENCE [LARGE SCALE GENOMIC DNA]</scope>
    <source>
        <strain evidence="6 7">CECT 7287</strain>
    </source>
</reference>
<dbReference type="SUPFAM" id="SSF52540">
    <property type="entry name" value="P-loop containing nucleoside triphosphate hydrolases"/>
    <property type="match status" value="2"/>
</dbReference>
<dbReference type="PROSITE" id="PS00211">
    <property type="entry name" value="ABC_TRANSPORTER_1"/>
    <property type="match status" value="1"/>
</dbReference>
<evidence type="ECO:0000256" key="1">
    <source>
        <dbReference type="ARBA" id="ARBA00005417"/>
    </source>
</evidence>
<proteinExistence type="inferred from homology"/>
<dbReference type="InterPro" id="IPR027417">
    <property type="entry name" value="P-loop_NTPase"/>
</dbReference>
<evidence type="ECO:0000256" key="4">
    <source>
        <dbReference type="ARBA" id="ARBA00022840"/>
    </source>
</evidence>
<dbReference type="GO" id="GO:0015833">
    <property type="term" value="P:peptide transport"/>
    <property type="evidence" value="ECO:0007669"/>
    <property type="project" value="InterPro"/>
</dbReference>
<evidence type="ECO:0000256" key="3">
    <source>
        <dbReference type="ARBA" id="ARBA00022741"/>
    </source>
</evidence>
<dbReference type="PANTHER" id="PTHR43776:SF7">
    <property type="entry name" value="D,D-DIPEPTIDE TRANSPORT ATP-BINDING PROTEIN DDPF-RELATED"/>
    <property type="match status" value="1"/>
</dbReference>
<keyword evidence="3" id="KW-0547">Nucleotide-binding</keyword>
<sequence>MSKLNRPAALRLHNLQVSYTQNGRPVPVLGKLSLALGQGEIVSLLGESGSGKSTIAKAMTGLLPPSAAIGGGELTVGDGAAVDLTANGVPWSKLRGRKIGLLFQDAQQALNPLLTVRAHFRESLRFHRLASSAKEADGIGVRLLAQLRFSDPTAMLDRYPFQLSGGMCQRVCLALSLCLKPAVLIADEPTSALDTVSQKEVLDLLRRVREEHGVAILLVTHDIAVANAVSDRIIVLNRGVIEEEGEARAVLSRPQAAYTRKLIASRSRIADAPRRSDEMPTASEPVLEIARLDKSFHKKPVLRQLDLTLHRGDIVGILGQSGCGKSTLARCIAGLERPDGGRILYRGTDVVRLRGRARREICRRIQLVFQDARASLNPRRTAVQLVQEPLRYLRIGSRREREALARFYLNEAGIADELQERRPPQLSTGQCQRIAIARTLILQPDVLICDEAVSALDMSVQAQILALLQRLHRQFGFAMIMISHDVRVLRSFCHSIAVMNEGSFCEVKPAEALHLESRQPYTRLLLQCAGELEAGLG</sequence>
<dbReference type="NCBIfam" id="NF007739">
    <property type="entry name" value="PRK10419.1"/>
    <property type="match status" value="2"/>
</dbReference>
<organism evidence="6 7">
    <name type="scientific">Cohnella phaseoli</name>
    <dbReference type="NCBI Taxonomy" id="456490"/>
    <lineage>
        <taxon>Bacteria</taxon>
        <taxon>Bacillati</taxon>
        <taxon>Bacillota</taxon>
        <taxon>Bacilli</taxon>
        <taxon>Bacillales</taxon>
        <taxon>Paenibacillaceae</taxon>
        <taxon>Cohnella</taxon>
    </lineage>
</organism>
<dbReference type="EMBL" id="QRDZ01000023">
    <property type="protein sequence ID" value="RED64380.1"/>
    <property type="molecule type" value="Genomic_DNA"/>
</dbReference>
<comment type="similarity">
    <text evidence="1">Belongs to the ABC transporter superfamily.</text>
</comment>
<dbReference type="InterPro" id="IPR017871">
    <property type="entry name" value="ABC_transporter-like_CS"/>
</dbReference>
<dbReference type="CDD" id="cd03257">
    <property type="entry name" value="ABC_NikE_OppD_transporters"/>
    <property type="match status" value="2"/>
</dbReference>
<evidence type="ECO:0000313" key="7">
    <source>
        <dbReference type="Proteomes" id="UP000256977"/>
    </source>
</evidence>
<feature type="domain" description="ABC transporter" evidence="5">
    <location>
        <begin position="10"/>
        <end position="263"/>
    </location>
</feature>
<evidence type="ECO:0000313" key="6">
    <source>
        <dbReference type="EMBL" id="RED64380.1"/>
    </source>
</evidence>